<dbReference type="SUPFAM" id="SSF48208">
    <property type="entry name" value="Six-hairpin glycosidases"/>
    <property type="match status" value="1"/>
</dbReference>
<feature type="domain" description="Glycoside phosphorylase super sandwich" evidence="4">
    <location>
        <begin position="313"/>
        <end position="560"/>
    </location>
</feature>
<reference evidence="6 7" key="1">
    <citation type="submission" date="2023-07" db="EMBL/GenBank/DDBJ databases">
        <title>Sorghum-associated microbial communities from plants grown in Nebraska, USA.</title>
        <authorList>
            <person name="Schachtman D."/>
        </authorList>
    </citation>
    <scope>NUCLEOTIDE SEQUENCE [LARGE SCALE GENOMIC DNA]</scope>
    <source>
        <strain evidence="6 7">BE314</strain>
    </source>
</reference>
<dbReference type="Pfam" id="PF21250">
    <property type="entry name" value="SOGP_2nd"/>
    <property type="match status" value="1"/>
</dbReference>
<dbReference type="PANTHER" id="PTHR37469">
    <property type="entry name" value="CELLOBIONIC ACID PHOSPHORYLASE-RELATED"/>
    <property type="match status" value="1"/>
</dbReference>
<feature type="domain" description="Glycosyl hydrolase 94 catalytic" evidence="3">
    <location>
        <begin position="674"/>
        <end position="800"/>
    </location>
</feature>
<dbReference type="Gene3D" id="1.50.10.10">
    <property type="match status" value="1"/>
</dbReference>
<evidence type="ECO:0000259" key="4">
    <source>
        <dbReference type="Pfam" id="PF21250"/>
    </source>
</evidence>
<dbReference type="Proteomes" id="UP001180453">
    <property type="component" value="Unassembled WGS sequence"/>
</dbReference>
<dbReference type="InterPro" id="IPR037018">
    <property type="entry name" value="GH65_N"/>
</dbReference>
<keyword evidence="2" id="KW-0808">Transferase</keyword>
<accession>A0ABU1YV43</accession>
<proteinExistence type="predicted"/>
<evidence type="ECO:0000259" key="5">
    <source>
        <dbReference type="Pfam" id="PF21958"/>
    </source>
</evidence>
<name>A0ABU1YV43_ROSSA</name>
<dbReference type="InterPro" id="IPR012341">
    <property type="entry name" value="6hp_glycosidase-like_sf"/>
</dbReference>
<evidence type="ECO:0000313" key="6">
    <source>
        <dbReference type="EMBL" id="MDR7272742.1"/>
    </source>
</evidence>
<dbReference type="Gene3D" id="2.70.98.40">
    <property type="entry name" value="Glycoside hydrolase, family 65, N-terminal domain"/>
    <property type="match status" value="1"/>
</dbReference>
<evidence type="ECO:0000256" key="1">
    <source>
        <dbReference type="ARBA" id="ARBA00022676"/>
    </source>
</evidence>
<sequence length="1096" mass="118864">MTSHSLSNRSGLTAELLSHGGLRRLMFGPALLVNLFPGNELEAGPANVWLRRRGAGEDWRVVPLLGPLSPLSVHAEEGAFEMRGDWDGLALRLQLRLAETEATLFWHLQAQNHSGAACEVAAVLVQDVGLADYGAVRTNEFYVSHYIDLQPLQDAGQGVLLAARQNQAQGGRHPWLLAGSLRRAGSFATDAVQVWGHAAREGSMPPALFTGLPGQRLQQEHAVVALQDEALMLAPGESLAAGFFLALQAHHAQASSEAELARLPALLALPEAQPSELLDEPGRPPAPSLFATAPQLASLDLGAEARRQLFGSERRHEEWQDGQLLSFFTSEATHVVLRAKELLVQRPHGHILRSGAHLVPDETALTSTCWMGGVFHSMLTQGHVSINRLLSTQRSLLGLFRTAGLRLFVQAEEGGDWQLLGLPSAFEMQPQRCRWLYAHAGGLIEVIALAGARPDVMDLSLQVLEGDPLRVRACLSLALGGDDGAAALRPSWVHTGDRVVVTPPEASALAERFPDGAFTVTAPGLSIVGDDGRLFDDGVSRGEALLCLEFAPTTAVAMALSASLVQVAPPAPQPLALPQWQLAHPALAQLRDILPWYAHNALVHYLSPRGLEQYSGGGWGTRDVCQGPLEMLLALGQTAPVRDLLLRVFAAQNPDGDWPQWFMFFAREAEIRAGDSHGDIVFWPLLGLAQYLIASGDASILDEVLPFHGGEAATLAAHVEQALALIRQRVVPGTGLAAYWHGDWNDSLQPADPALRERLCSAWTVTLHHQMLHTLAAAHARLGRADEAARLIAEAAGVRAEFQRLLVQDDVVAGYALFPEQGERELWIHPQDARTGLRYSLLPMMHAIIDELFTPEQARAQAALIEQHLKGPDGARLFDAPLPYRGGPSTLFQRAETSSFFGREIGIMYMHAHLRYAQMLAHLGHAEAFLQALTLAHPIALSDRVPSASRRQANCYYSSSDAAFADRYEAQAHYGQALAGEVALDGGWRIYSSGPGIAIGLVVTSLLGLRLEHDTLVIDPVMPAVLDGLSVQLTLADLRFELSYRVGPRGHGVERVRDESGREIAATRRPHAYRIGALALARPEPDSVNRWTIELG</sequence>
<dbReference type="Pfam" id="PF17167">
    <property type="entry name" value="Glyco_hydro_94"/>
    <property type="match status" value="1"/>
</dbReference>
<dbReference type="EMBL" id="JAVDXU010000005">
    <property type="protein sequence ID" value="MDR7272742.1"/>
    <property type="molecule type" value="Genomic_DNA"/>
</dbReference>
<dbReference type="RefSeq" id="WP_310272408.1">
    <property type="nucleotide sequence ID" value="NZ_JAVDXU010000005.1"/>
</dbReference>
<keyword evidence="1" id="KW-0328">Glycosyltransferase</keyword>
<dbReference type="Pfam" id="PF21958">
    <property type="entry name" value="SOGP_N"/>
    <property type="match status" value="1"/>
</dbReference>
<gene>
    <name evidence="6" type="ORF">J2X20_005425</name>
</gene>
<dbReference type="PANTHER" id="PTHR37469:SF2">
    <property type="entry name" value="CELLOBIONIC ACID PHOSPHORYLASE"/>
    <property type="match status" value="1"/>
</dbReference>
<keyword evidence="7" id="KW-1185">Reference proteome</keyword>
<dbReference type="InterPro" id="IPR053831">
    <property type="entry name" value="SOGP_N"/>
</dbReference>
<dbReference type="InterPro" id="IPR033432">
    <property type="entry name" value="GH94_catalytic"/>
</dbReference>
<dbReference type="InterPro" id="IPR052047">
    <property type="entry name" value="GH94_Enzymes"/>
</dbReference>
<evidence type="ECO:0000256" key="2">
    <source>
        <dbReference type="ARBA" id="ARBA00022679"/>
    </source>
</evidence>
<dbReference type="InterPro" id="IPR008928">
    <property type="entry name" value="6-hairpin_glycosidase_sf"/>
</dbReference>
<organism evidence="6 7">
    <name type="scientific">Roseateles saccharophilus</name>
    <name type="common">Pseudomonas saccharophila</name>
    <dbReference type="NCBI Taxonomy" id="304"/>
    <lineage>
        <taxon>Bacteria</taxon>
        <taxon>Pseudomonadati</taxon>
        <taxon>Pseudomonadota</taxon>
        <taxon>Betaproteobacteria</taxon>
        <taxon>Burkholderiales</taxon>
        <taxon>Sphaerotilaceae</taxon>
        <taxon>Roseateles</taxon>
    </lineage>
</organism>
<comment type="caution">
    <text evidence="6">The sequence shown here is derived from an EMBL/GenBank/DDBJ whole genome shotgun (WGS) entry which is preliminary data.</text>
</comment>
<dbReference type="InterPro" id="IPR048771">
    <property type="entry name" value="SOGP_2nd"/>
</dbReference>
<evidence type="ECO:0000313" key="7">
    <source>
        <dbReference type="Proteomes" id="UP001180453"/>
    </source>
</evidence>
<protein>
    <submittedName>
        <fullName evidence="6">Cellobiose phosphorylase</fullName>
    </submittedName>
</protein>
<evidence type="ECO:0000259" key="3">
    <source>
        <dbReference type="Pfam" id="PF17167"/>
    </source>
</evidence>
<feature type="domain" description="SOGP N-terminal" evidence="5">
    <location>
        <begin position="16"/>
        <end position="238"/>
    </location>
</feature>